<evidence type="ECO:0000259" key="3">
    <source>
        <dbReference type="Pfam" id="PF00884"/>
    </source>
</evidence>
<evidence type="ECO:0000313" key="5">
    <source>
        <dbReference type="Proteomes" id="UP001207918"/>
    </source>
</evidence>
<dbReference type="CDD" id="cd16025">
    <property type="entry name" value="PAS_like"/>
    <property type="match status" value="1"/>
</dbReference>
<dbReference type="Gene3D" id="3.30.1120.10">
    <property type="match status" value="1"/>
</dbReference>
<dbReference type="InterPro" id="IPR017850">
    <property type="entry name" value="Alkaline_phosphatase_core_sf"/>
</dbReference>
<keyword evidence="2" id="KW-0378">Hydrolase</keyword>
<dbReference type="PANTHER" id="PTHR42693:SF53">
    <property type="entry name" value="ENDO-4-O-SULFATASE"/>
    <property type="match status" value="1"/>
</dbReference>
<protein>
    <submittedName>
        <fullName evidence="4">Arylsulfatase</fullName>
    </submittedName>
</protein>
<dbReference type="InterPro" id="IPR050738">
    <property type="entry name" value="Sulfatase"/>
</dbReference>
<dbReference type="PROSITE" id="PS51257">
    <property type="entry name" value="PROKAR_LIPOPROTEIN"/>
    <property type="match status" value="1"/>
</dbReference>
<name>A0ABT3PKZ0_9BACT</name>
<keyword evidence="5" id="KW-1185">Reference proteome</keyword>
<dbReference type="EMBL" id="JAGGJA010000004">
    <property type="protein sequence ID" value="MCW9706597.1"/>
    <property type="molecule type" value="Genomic_DNA"/>
</dbReference>
<evidence type="ECO:0000256" key="1">
    <source>
        <dbReference type="ARBA" id="ARBA00008779"/>
    </source>
</evidence>
<comment type="caution">
    <text evidence="4">The sequence shown here is derived from an EMBL/GenBank/DDBJ whole genome shotgun (WGS) entry which is preliminary data.</text>
</comment>
<evidence type="ECO:0000256" key="2">
    <source>
        <dbReference type="ARBA" id="ARBA00022801"/>
    </source>
</evidence>
<dbReference type="Pfam" id="PF00884">
    <property type="entry name" value="Sulfatase"/>
    <property type="match status" value="1"/>
</dbReference>
<dbReference type="RefSeq" id="WP_265765321.1">
    <property type="nucleotide sequence ID" value="NZ_JAGGJA010000004.1"/>
</dbReference>
<feature type="domain" description="Sulfatase N-terminal" evidence="3">
    <location>
        <begin position="34"/>
        <end position="414"/>
    </location>
</feature>
<dbReference type="Proteomes" id="UP001207918">
    <property type="component" value="Unassembled WGS sequence"/>
</dbReference>
<dbReference type="InterPro" id="IPR000917">
    <property type="entry name" value="Sulfatase_N"/>
</dbReference>
<evidence type="ECO:0000313" key="4">
    <source>
        <dbReference type="EMBL" id="MCW9706597.1"/>
    </source>
</evidence>
<proteinExistence type="inferred from homology"/>
<accession>A0ABT3PKZ0</accession>
<dbReference type="Gene3D" id="3.40.720.10">
    <property type="entry name" value="Alkaline Phosphatase, subunit A"/>
    <property type="match status" value="1"/>
</dbReference>
<dbReference type="SUPFAM" id="SSF53649">
    <property type="entry name" value="Alkaline phosphatase-like"/>
    <property type="match status" value="1"/>
</dbReference>
<sequence>MGINRIGILLLLFSYLLVACSSPPTEKATDVSQPNIVLVLADDLGYSDIGAYGSEIKTPHLDKLAHNGIRFTQMHNTSKCFPSRATLLTGIYAQQSNMHDRPETFHNSVMIGEVLKRAGYRTMFVGKHHGTDNPYNWGFDHYRGLRDGAANYFNPGLQREGEPMPAQKRYGERVFAFDGDIEQPFTPSVDYYSTESWTDWSLDLLNEYKDEEKPFLLYLAYQAPHDPLQAPEEAINKYEGVYDKGYEAIAQARYKRQQESGLLNDRYPRSEPTYLKWNTLSDSAQADQVRRMQVYAAMIDRMDQNIGRLIDQIQQMGEWENTLFLFASDNGASAEVVSIGDGPIGSMTRWSSLKEDWANVANTPFRYYKNYSYEGGTATPFIVHWPAVITQSGSVNRTPAHFIDLMPTLIDITGESYPDEYKGEQVHPMEGISLLPLFKGEAIEREDPLFFNWSDGSAIRTDRWKLVREGEEWQLFDMQTDRTETNNMADEEPEVVSELKNKWREWADQVGIE</sequence>
<dbReference type="PANTHER" id="PTHR42693">
    <property type="entry name" value="ARYLSULFATASE FAMILY MEMBER"/>
    <property type="match status" value="1"/>
</dbReference>
<reference evidence="4 5" key="1">
    <citation type="submission" date="2021-03" db="EMBL/GenBank/DDBJ databases">
        <title>Aliifodinibius sp. nov., a new bacterium isolated from saline soil.</title>
        <authorList>
            <person name="Galisteo C."/>
            <person name="De La Haba R."/>
            <person name="Sanchez-Porro C."/>
            <person name="Ventosa A."/>
        </authorList>
    </citation>
    <scope>NUCLEOTIDE SEQUENCE [LARGE SCALE GENOMIC DNA]</scope>
    <source>
        <strain evidence="4 5">1BSP15-2V2</strain>
    </source>
</reference>
<gene>
    <name evidence="4" type="ORF">J6I44_07005</name>
</gene>
<comment type="similarity">
    <text evidence="1">Belongs to the sulfatase family.</text>
</comment>
<organism evidence="4 5">
    <name type="scientific">Fodinibius salsisoli</name>
    <dbReference type="NCBI Taxonomy" id="2820877"/>
    <lineage>
        <taxon>Bacteria</taxon>
        <taxon>Pseudomonadati</taxon>
        <taxon>Balneolota</taxon>
        <taxon>Balneolia</taxon>
        <taxon>Balneolales</taxon>
        <taxon>Balneolaceae</taxon>
        <taxon>Fodinibius</taxon>
    </lineage>
</organism>